<dbReference type="EMBL" id="JAAWWK010000002">
    <property type="protein sequence ID" value="NKI16749.1"/>
    <property type="molecule type" value="Genomic_DNA"/>
</dbReference>
<sequence>MAASASLYQQLLTCTQQFEALLEEELALLTSDREPDLLSELAEKKMDCVQNLDYLDRQRPAQDDNSPIDSNWQTCLGVLARCQVLNEKIGAHLQRQTEYNARALEILGLAEPQVRTYAPDGLAAEYGGGRSIGKA</sequence>
<dbReference type="SUPFAM" id="SSF140566">
    <property type="entry name" value="FlgN-like"/>
    <property type="match status" value="1"/>
</dbReference>
<accession>A0ABX1GEU1</accession>
<evidence type="ECO:0000313" key="2">
    <source>
        <dbReference type="Proteomes" id="UP000765845"/>
    </source>
</evidence>
<dbReference type="Gene3D" id="1.20.58.300">
    <property type="entry name" value="FlgN-like"/>
    <property type="match status" value="2"/>
</dbReference>
<comment type="caution">
    <text evidence="1">The sequence shown here is derived from an EMBL/GenBank/DDBJ whole genome shotgun (WGS) entry which is preliminary data.</text>
</comment>
<dbReference type="InterPro" id="IPR036679">
    <property type="entry name" value="FlgN-like_sf"/>
</dbReference>
<name>A0ABX1GEU1_9GAMM</name>
<gene>
    <name evidence="1" type="ORF">HCU74_04860</name>
</gene>
<proteinExistence type="predicted"/>
<keyword evidence="2" id="KW-1185">Reference proteome</keyword>
<reference evidence="1 2" key="1">
    <citation type="submission" date="2020-04" db="EMBL/GenBank/DDBJ databases">
        <authorList>
            <person name="Yoon J."/>
        </authorList>
    </citation>
    <scope>NUCLEOTIDE SEQUENCE [LARGE SCALE GENOMIC DNA]</scope>
    <source>
        <strain evidence="1 2">KMU-166</strain>
    </source>
</reference>
<dbReference type="Proteomes" id="UP000765845">
    <property type="component" value="Unassembled WGS sequence"/>
</dbReference>
<evidence type="ECO:0000313" key="1">
    <source>
        <dbReference type="EMBL" id="NKI16749.1"/>
    </source>
</evidence>
<evidence type="ECO:0008006" key="3">
    <source>
        <dbReference type="Google" id="ProtNLM"/>
    </source>
</evidence>
<organism evidence="1 2">
    <name type="scientific">Spongiibacter thalassae</name>
    <dbReference type="NCBI Taxonomy" id="2721624"/>
    <lineage>
        <taxon>Bacteria</taxon>
        <taxon>Pseudomonadati</taxon>
        <taxon>Pseudomonadota</taxon>
        <taxon>Gammaproteobacteria</taxon>
        <taxon>Cellvibrionales</taxon>
        <taxon>Spongiibacteraceae</taxon>
        <taxon>Spongiibacter</taxon>
    </lineage>
</organism>
<protein>
    <recommendedName>
        <fullName evidence="3">FlgN protein</fullName>
    </recommendedName>
</protein>
<dbReference type="RefSeq" id="WP_168449300.1">
    <property type="nucleotide sequence ID" value="NZ_JAAWWK010000002.1"/>
</dbReference>